<evidence type="ECO:0000259" key="1">
    <source>
        <dbReference type="PROSITE" id="PS50206"/>
    </source>
</evidence>
<dbReference type="Proteomes" id="UP000655287">
    <property type="component" value="Unassembled WGS sequence"/>
</dbReference>
<sequence>MRWSQGAVSSTRLPIAVRLSIEPRGDAPLDRWPGFIDVWPRTISADAAQAISFVSMTGLDLSSPLSGAQFFTARLAFQIDVSDVQAALASGNPGFILVDTRSPEAWQQGRIPGARHIPRAELPTDLDPAVPVVTYCWGPGCNGATKAALALAERGFTVREMIGGIEYWIREGFAVNTESGPVTPTPDPLTVVCGC</sequence>
<keyword evidence="3" id="KW-1185">Reference proteome</keyword>
<dbReference type="PANTHER" id="PTHR43031">
    <property type="entry name" value="FAD-DEPENDENT OXIDOREDUCTASE"/>
    <property type="match status" value="1"/>
</dbReference>
<dbReference type="Pfam" id="PF00581">
    <property type="entry name" value="Rhodanese"/>
    <property type="match status" value="1"/>
</dbReference>
<dbReference type="PROSITE" id="PS50206">
    <property type="entry name" value="RHODANESE_3"/>
    <property type="match status" value="1"/>
</dbReference>
<reference evidence="2" key="1">
    <citation type="submission" date="2021-01" db="EMBL/GenBank/DDBJ databases">
        <title>Whole genome shotgun sequence of Sphaerisporangium rufum NBRC 109079.</title>
        <authorList>
            <person name="Komaki H."/>
            <person name="Tamura T."/>
        </authorList>
    </citation>
    <scope>NUCLEOTIDE SEQUENCE</scope>
    <source>
        <strain evidence="2">NBRC 109079</strain>
    </source>
</reference>
<evidence type="ECO:0000313" key="2">
    <source>
        <dbReference type="EMBL" id="GII80946.1"/>
    </source>
</evidence>
<dbReference type="InterPro" id="IPR001763">
    <property type="entry name" value="Rhodanese-like_dom"/>
</dbReference>
<dbReference type="SUPFAM" id="SSF52821">
    <property type="entry name" value="Rhodanese/Cell cycle control phosphatase"/>
    <property type="match status" value="1"/>
</dbReference>
<gene>
    <name evidence="2" type="ORF">Sru01_59280</name>
</gene>
<dbReference type="AlphaFoldDB" id="A0A919R769"/>
<accession>A0A919R769</accession>
<dbReference type="PANTHER" id="PTHR43031:SF1">
    <property type="entry name" value="PYRIDINE NUCLEOTIDE-DISULPHIDE OXIDOREDUCTASE"/>
    <property type="match status" value="1"/>
</dbReference>
<proteinExistence type="predicted"/>
<dbReference type="SMART" id="SM00450">
    <property type="entry name" value="RHOD"/>
    <property type="match status" value="1"/>
</dbReference>
<dbReference type="InterPro" id="IPR036873">
    <property type="entry name" value="Rhodanese-like_dom_sf"/>
</dbReference>
<organism evidence="2 3">
    <name type="scientific">Sphaerisporangium rufum</name>
    <dbReference type="NCBI Taxonomy" id="1381558"/>
    <lineage>
        <taxon>Bacteria</taxon>
        <taxon>Bacillati</taxon>
        <taxon>Actinomycetota</taxon>
        <taxon>Actinomycetes</taxon>
        <taxon>Streptosporangiales</taxon>
        <taxon>Streptosporangiaceae</taxon>
        <taxon>Sphaerisporangium</taxon>
    </lineage>
</organism>
<dbReference type="EMBL" id="BOOU01000084">
    <property type="protein sequence ID" value="GII80946.1"/>
    <property type="molecule type" value="Genomic_DNA"/>
</dbReference>
<feature type="domain" description="Rhodanese" evidence="1">
    <location>
        <begin position="91"/>
        <end position="177"/>
    </location>
</feature>
<dbReference type="InterPro" id="IPR050229">
    <property type="entry name" value="GlpE_sulfurtransferase"/>
</dbReference>
<dbReference type="Gene3D" id="3.40.250.10">
    <property type="entry name" value="Rhodanese-like domain"/>
    <property type="match status" value="1"/>
</dbReference>
<protein>
    <recommendedName>
        <fullName evidence="1">Rhodanese domain-containing protein</fullName>
    </recommendedName>
</protein>
<name>A0A919R769_9ACTN</name>
<comment type="caution">
    <text evidence="2">The sequence shown here is derived from an EMBL/GenBank/DDBJ whole genome shotgun (WGS) entry which is preliminary data.</text>
</comment>
<evidence type="ECO:0000313" key="3">
    <source>
        <dbReference type="Proteomes" id="UP000655287"/>
    </source>
</evidence>